<sequence>MENEILTLLKNMNEKMDKQFEQIEGRFDKLEARLDKIELRLDNVESRLDKVELRLDKVESRLDQHERLLQTLITMTAKNTEDLTSLRTETNQRFDKLELAFYKMNSDIDLLFQETQTNKRDIAQLKHQ</sequence>
<dbReference type="Gene3D" id="1.20.1260.80">
    <property type="match status" value="1"/>
</dbReference>
<proteinExistence type="predicted"/>
<organism evidence="2 3">
    <name type="scientific">Halalkalibacter kiskunsagensis</name>
    <dbReference type="NCBI Taxonomy" id="1548599"/>
    <lineage>
        <taxon>Bacteria</taxon>
        <taxon>Bacillati</taxon>
        <taxon>Bacillota</taxon>
        <taxon>Bacilli</taxon>
        <taxon>Bacillales</taxon>
        <taxon>Bacillaceae</taxon>
        <taxon>Halalkalibacter</taxon>
    </lineage>
</organism>
<evidence type="ECO:0000256" key="1">
    <source>
        <dbReference type="SAM" id="Coils"/>
    </source>
</evidence>
<name>A0ABV6KDN6_9BACI</name>
<dbReference type="EMBL" id="JBHLUX010000015">
    <property type="protein sequence ID" value="MFC0469951.1"/>
    <property type="molecule type" value="Genomic_DNA"/>
</dbReference>
<comment type="caution">
    <text evidence="2">The sequence shown here is derived from an EMBL/GenBank/DDBJ whole genome shotgun (WGS) entry which is preliminary data.</text>
</comment>
<feature type="coiled-coil region" evidence="1">
    <location>
        <begin position="13"/>
        <end position="75"/>
    </location>
</feature>
<keyword evidence="3" id="KW-1185">Reference proteome</keyword>
<gene>
    <name evidence="2" type="ORF">ACFFHM_05215</name>
</gene>
<reference evidence="2 3" key="1">
    <citation type="submission" date="2024-09" db="EMBL/GenBank/DDBJ databases">
        <authorList>
            <person name="Sun Q."/>
            <person name="Mori K."/>
        </authorList>
    </citation>
    <scope>NUCLEOTIDE SEQUENCE [LARGE SCALE GENOMIC DNA]</scope>
    <source>
        <strain evidence="2 3">NCAIM B.02610</strain>
    </source>
</reference>
<dbReference type="Proteomes" id="UP001589838">
    <property type="component" value="Unassembled WGS sequence"/>
</dbReference>
<protein>
    <submittedName>
        <fullName evidence="2">Uncharacterized protein</fullName>
    </submittedName>
</protein>
<evidence type="ECO:0000313" key="3">
    <source>
        <dbReference type="Proteomes" id="UP001589838"/>
    </source>
</evidence>
<dbReference type="RefSeq" id="WP_335962584.1">
    <property type="nucleotide sequence ID" value="NZ_JAXBLX010000031.1"/>
</dbReference>
<evidence type="ECO:0000313" key="2">
    <source>
        <dbReference type="EMBL" id="MFC0469951.1"/>
    </source>
</evidence>
<accession>A0ABV6KDN6</accession>
<dbReference type="SUPFAM" id="SSF57997">
    <property type="entry name" value="Tropomyosin"/>
    <property type="match status" value="1"/>
</dbReference>
<keyword evidence="1" id="KW-0175">Coiled coil</keyword>